<keyword evidence="2" id="KW-1185">Reference proteome</keyword>
<dbReference type="Proteomes" id="UP001196413">
    <property type="component" value="Unassembled WGS sequence"/>
</dbReference>
<gene>
    <name evidence="1" type="ORF">KIN20_002331</name>
</gene>
<evidence type="ECO:0000313" key="1">
    <source>
        <dbReference type="EMBL" id="KAJ1347303.1"/>
    </source>
</evidence>
<sequence>MRKYHKIFKQLGYQYVKCSNTFVKDEAWKRMENKNLADMMNEENFVVQFVHLLKRSLCNMWPSPGCNLTAITFTPFFTIPICFKWRTSSEWSRMKILATSI</sequence>
<evidence type="ECO:0000313" key="2">
    <source>
        <dbReference type="Proteomes" id="UP001196413"/>
    </source>
</evidence>
<name>A0AAD5LYB3_PARTN</name>
<dbReference type="AlphaFoldDB" id="A0AAD5LYB3"/>
<reference evidence="1" key="1">
    <citation type="submission" date="2021-06" db="EMBL/GenBank/DDBJ databases">
        <title>Parelaphostrongylus tenuis whole genome reference sequence.</title>
        <authorList>
            <person name="Garwood T.J."/>
            <person name="Larsen P.A."/>
            <person name="Fountain-Jones N.M."/>
            <person name="Garbe J.R."/>
            <person name="Macchietto M.G."/>
            <person name="Kania S.A."/>
            <person name="Gerhold R.W."/>
            <person name="Richards J.E."/>
            <person name="Wolf T.M."/>
        </authorList>
    </citation>
    <scope>NUCLEOTIDE SEQUENCE</scope>
    <source>
        <strain evidence="1">MNPRO001-30</strain>
        <tissue evidence="1">Meninges</tissue>
    </source>
</reference>
<protein>
    <submittedName>
        <fullName evidence="1">Uncharacterized protein</fullName>
    </submittedName>
</protein>
<organism evidence="1 2">
    <name type="scientific">Parelaphostrongylus tenuis</name>
    <name type="common">Meningeal worm</name>
    <dbReference type="NCBI Taxonomy" id="148309"/>
    <lineage>
        <taxon>Eukaryota</taxon>
        <taxon>Metazoa</taxon>
        <taxon>Ecdysozoa</taxon>
        <taxon>Nematoda</taxon>
        <taxon>Chromadorea</taxon>
        <taxon>Rhabditida</taxon>
        <taxon>Rhabditina</taxon>
        <taxon>Rhabditomorpha</taxon>
        <taxon>Strongyloidea</taxon>
        <taxon>Metastrongylidae</taxon>
        <taxon>Parelaphostrongylus</taxon>
    </lineage>
</organism>
<accession>A0AAD5LYB3</accession>
<dbReference type="EMBL" id="JAHQIW010000301">
    <property type="protein sequence ID" value="KAJ1347303.1"/>
    <property type="molecule type" value="Genomic_DNA"/>
</dbReference>
<comment type="caution">
    <text evidence="1">The sequence shown here is derived from an EMBL/GenBank/DDBJ whole genome shotgun (WGS) entry which is preliminary data.</text>
</comment>
<proteinExistence type="predicted"/>